<proteinExistence type="predicted"/>
<keyword evidence="3" id="KW-1185">Reference proteome</keyword>
<reference evidence="2" key="3">
    <citation type="submission" date="2025-08" db="UniProtKB">
        <authorList>
            <consortium name="Ensembl"/>
        </authorList>
    </citation>
    <scope>IDENTIFICATION</scope>
</reference>
<sequence>GGKKKERERRSQRKISEKTGVSKTGIQKIIKRYKENGTPNNRARSGRPPKLSPSDKMYLQLSSLVDRTRSCSTLASDLKICTGVSVHPATVRKQLKAMGLKGCVRKSSAKKDTVTKEETVH</sequence>
<name>A0A3B1JUD5_ASTMX</name>
<dbReference type="SUPFAM" id="SSF46689">
    <property type="entry name" value="Homeodomain-like"/>
    <property type="match status" value="1"/>
</dbReference>
<dbReference type="Ensembl" id="ENSAMXT00000045784.1">
    <property type="protein sequence ID" value="ENSAMXP00000044954.1"/>
    <property type="gene ID" value="ENSAMXG00000035669.1"/>
</dbReference>
<dbReference type="AlphaFoldDB" id="A0A3B1JUD5"/>
<dbReference type="InParanoid" id="A0A3B1JUD5"/>
<dbReference type="Bgee" id="ENSAMXG00000035669">
    <property type="expression patterns" value="Expressed in zone of skin and 14 other cell types or tissues"/>
</dbReference>
<organism evidence="2 3">
    <name type="scientific">Astyanax mexicanus</name>
    <name type="common">Blind cave fish</name>
    <name type="synonym">Astyanax fasciatus mexicanus</name>
    <dbReference type="NCBI Taxonomy" id="7994"/>
    <lineage>
        <taxon>Eukaryota</taxon>
        <taxon>Metazoa</taxon>
        <taxon>Chordata</taxon>
        <taxon>Craniata</taxon>
        <taxon>Vertebrata</taxon>
        <taxon>Euteleostomi</taxon>
        <taxon>Actinopterygii</taxon>
        <taxon>Neopterygii</taxon>
        <taxon>Teleostei</taxon>
        <taxon>Ostariophysi</taxon>
        <taxon>Characiformes</taxon>
        <taxon>Characoidei</taxon>
        <taxon>Acestrorhamphidae</taxon>
        <taxon>Acestrorhamphinae</taxon>
        <taxon>Astyanax</taxon>
    </lineage>
</organism>
<evidence type="ECO:0000256" key="1">
    <source>
        <dbReference type="SAM" id="MobiDB-lite"/>
    </source>
</evidence>
<reference evidence="2" key="4">
    <citation type="submission" date="2025-09" db="UniProtKB">
        <authorList>
            <consortium name="Ensembl"/>
        </authorList>
    </citation>
    <scope>IDENTIFICATION</scope>
</reference>
<evidence type="ECO:0000313" key="2">
    <source>
        <dbReference type="Ensembl" id="ENSAMXP00000044954.1"/>
    </source>
</evidence>
<dbReference type="InterPro" id="IPR009057">
    <property type="entry name" value="Homeodomain-like_sf"/>
</dbReference>
<dbReference type="Proteomes" id="UP000018467">
    <property type="component" value="Unassembled WGS sequence"/>
</dbReference>
<feature type="region of interest" description="Disordered" evidence="1">
    <location>
        <begin position="1"/>
        <end position="55"/>
    </location>
</feature>
<reference evidence="3" key="2">
    <citation type="journal article" date="2014" name="Nat. Commun.">
        <title>The cavefish genome reveals candidate genes for eye loss.</title>
        <authorList>
            <person name="McGaugh S.E."/>
            <person name="Gross J.B."/>
            <person name="Aken B."/>
            <person name="Blin M."/>
            <person name="Borowsky R."/>
            <person name="Chalopin D."/>
            <person name="Hinaux H."/>
            <person name="Jeffery W.R."/>
            <person name="Keene A."/>
            <person name="Ma L."/>
            <person name="Minx P."/>
            <person name="Murphy D."/>
            <person name="O'Quin K.E."/>
            <person name="Retaux S."/>
            <person name="Rohner N."/>
            <person name="Searle S.M."/>
            <person name="Stahl B.A."/>
            <person name="Tabin C."/>
            <person name="Volff J.N."/>
            <person name="Yoshizawa M."/>
            <person name="Warren W.C."/>
        </authorList>
    </citation>
    <scope>NUCLEOTIDE SEQUENCE [LARGE SCALE GENOMIC DNA]</scope>
    <source>
        <strain evidence="3">female</strain>
    </source>
</reference>
<evidence type="ECO:0008006" key="4">
    <source>
        <dbReference type="Google" id="ProtNLM"/>
    </source>
</evidence>
<dbReference type="InterPro" id="IPR036388">
    <property type="entry name" value="WH-like_DNA-bd_sf"/>
</dbReference>
<protein>
    <recommendedName>
        <fullName evidence="4">Transposase Tc1-like domain-containing protein</fullName>
    </recommendedName>
</protein>
<dbReference type="Gene3D" id="1.10.10.10">
    <property type="entry name" value="Winged helix-like DNA-binding domain superfamily/Winged helix DNA-binding domain"/>
    <property type="match status" value="1"/>
</dbReference>
<reference evidence="3" key="1">
    <citation type="submission" date="2013-03" db="EMBL/GenBank/DDBJ databases">
        <authorList>
            <person name="Jeffery W."/>
            <person name="Warren W."/>
            <person name="Wilson R.K."/>
        </authorList>
    </citation>
    <scope>NUCLEOTIDE SEQUENCE</scope>
    <source>
        <strain evidence="3">female</strain>
    </source>
</reference>
<accession>A0A3B1JUD5</accession>
<evidence type="ECO:0000313" key="3">
    <source>
        <dbReference type="Proteomes" id="UP000018467"/>
    </source>
</evidence>
<feature type="compositionally biased region" description="Basic residues" evidence="1">
    <location>
        <begin position="1"/>
        <end position="13"/>
    </location>
</feature>